<proteinExistence type="predicted"/>
<evidence type="ECO:0000256" key="1">
    <source>
        <dbReference type="SAM" id="MobiDB-lite"/>
    </source>
</evidence>
<dbReference type="EMBL" id="CP021084">
    <property type="protein sequence ID" value="ASN83220.1"/>
    <property type="molecule type" value="Genomic_DNA"/>
</dbReference>
<evidence type="ECO:0000313" key="3">
    <source>
        <dbReference type="EMBL" id="ASN83220.1"/>
    </source>
</evidence>
<accession>A0A221T2Y7</accession>
<dbReference type="AlphaFoldDB" id="A0A221T2Y7"/>
<dbReference type="CDD" id="cd00198">
    <property type="entry name" value="vWFA"/>
    <property type="match status" value="1"/>
</dbReference>
<dbReference type="Proteomes" id="UP000259030">
    <property type="component" value="Plasmid pDFI3"/>
</dbReference>
<reference evidence="3 4" key="1">
    <citation type="submission" date="2017-05" db="EMBL/GenBank/DDBJ databases">
        <title>The complete genome sequence of Deinococcus ficus isolated from the rhizosphere of the Ficus religiosa L. in Taiwan.</title>
        <authorList>
            <person name="Wu K.-M."/>
            <person name="Liao T.-L."/>
            <person name="Liu Y.-M."/>
            <person name="Young C.-C."/>
            <person name="Tsai S.-F."/>
        </authorList>
    </citation>
    <scope>NUCLEOTIDE SEQUENCE [LARGE SCALE GENOMIC DNA]</scope>
    <source>
        <strain evidence="3 4">CC-FR2-10</strain>
        <plasmid evidence="4">pdfi3</plasmid>
    </source>
</reference>
<feature type="region of interest" description="Disordered" evidence="1">
    <location>
        <begin position="216"/>
        <end position="386"/>
    </location>
</feature>
<dbReference type="InterPro" id="IPR002035">
    <property type="entry name" value="VWF_A"/>
</dbReference>
<dbReference type="SUPFAM" id="SSF53300">
    <property type="entry name" value="vWA-like"/>
    <property type="match status" value="1"/>
</dbReference>
<dbReference type="Gene3D" id="3.40.50.410">
    <property type="entry name" value="von Willebrand factor, type A domain"/>
    <property type="match status" value="1"/>
</dbReference>
<geneLocation type="plasmid" evidence="4">
    <name>pdfi3</name>
</geneLocation>
<gene>
    <name evidence="3" type="ORF">DFI_18660</name>
</gene>
<keyword evidence="3" id="KW-0614">Plasmid</keyword>
<feature type="compositionally biased region" description="Acidic residues" evidence="1">
    <location>
        <begin position="239"/>
        <end position="255"/>
    </location>
</feature>
<name>A0A221T2Y7_9DEIO</name>
<dbReference type="SMART" id="SM00327">
    <property type="entry name" value="VWA"/>
    <property type="match status" value="1"/>
</dbReference>
<feature type="region of interest" description="Disordered" evidence="1">
    <location>
        <begin position="402"/>
        <end position="423"/>
    </location>
</feature>
<feature type="domain" description="VWFA" evidence="2">
    <location>
        <begin position="449"/>
        <end position="617"/>
    </location>
</feature>
<dbReference type="RefSeq" id="WP_027462669.1">
    <property type="nucleotide sequence ID" value="NZ_CP021084.1"/>
</dbReference>
<evidence type="ECO:0000313" key="4">
    <source>
        <dbReference type="Proteomes" id="UP000259030"/>
    </source>
</evidence>
<protein>
    <recommendedName>
        <fullName evidence="2">VWFA domain-containing protein</fullName>
    </recommendedName>
</protein>
<organism evidence="3 4">
    <name type="scientific">Deinococcus ficus</name>
    <dbReference type="NCBI Taxonomy" id="317577"/>
    <lineage>
        <taxon>Bacteria</taxon>
        <taxon>Thermotogati</taxon>
        <taxon>Deinococcota</taxon>
        <taxon>Deinococci</taxon>
        <taxon>Deinococcales</taxon>
        <taxon>Deinococcaceae</taxon>
        <taxon>Deinococcus</taxon>
    </lineage>
</organism>
<dbReference type="InterPro" id="IPR036465">
    <property type="entry name" value="vWFA_dom_sf"/>
</dbReference>
<evidence type="ECO:0000259" key="2">
    <source>
        <dbReference type="SMART" id="SM00327"/>
    </source>
</evidence>
<dbReference type="KEGG" id="dfc:DFI_18660"/>
<feature type="compositionally biased region" description="Low complexity" evidence="1">
    <location>
        <begin position="223"/>
        <end position="238"/>
    </location>
</feature>
<sequence length="624" mass="66874">MITLPRVRASQAWHEQPAVRRWVTDLFRFTSRRRTYDVLLERSDDLAWVNQVRKVLYINTDIPEVSGPLRFDPGTPFARQMAWLKAVICHEAGHVRHSDLGPQQATVHAIWNSMEDERMERLMAEQYPELTSLFTYLGDVVSAMGRDRWNFSAHEGVLIWRFEHDRSTPLWQPSAEQAALWDQVRPLVEAAWTAPSSGVVSDLAWDVARLLELPVGERPAPPADNQAAPQEQAGPAGDDAGEPGDTGEPDQDGDGEAAPASGTPGQGEADAEGDGTPGAGPAGEDEGSQRAEGSGQSETEAPGEDDAGAGEGDAVDQTGTPRPPSVPDDGQTHTPQSWDRAVSASGAGEDSPEDPEPTESASTNGGQGAGQGDGTLPAMPLPVPGPVDLTVDGVEGYARKLAPLLRPKEAPGRTTPHRSRGKYSYRRDLRGREKVFEKRTVHDKPKKIFLDLLLDVSGSMHGPGIQAGRDTAMMIVRAASLCGARIRITVFNDAYREVINRPMDYMDALRLVRGITTSGGTHLSPALAHVLSTAQPAADEVHVTAVVCDGELDAGDSAAAQTLVTAAKQRGVRFIPILLGPVATNQRALHTWGKAFGHTQACPDVGSVARMLSATLITAHARMG</sequence>
<keyword evidence="4" id="KW-1185">Reference proteome</keyword>